<dbReference type="SUPFAM" id="SSF50729">
    <property type="entry name" value="PH domain-like"/>
    <property type="match status" value="1"/>
</dbReference>
<dbReference type="Pfam" id="PF08000">
    <property type="entry name" value="bPH_1"/>
    <property type="match status" value="1"/>
</dbReference>
<dbReference type="PANTHER" id="PTHR35796:SF3">
    <property type="entry name" value="BHLH DOMAIN-CONTAINING PROTEIN"/>
    <property type="match status" value="1"/>
</dbReference>
<dbReference type="PANTHER" id="PTHR35796">
    <property type="entry name" value="HYPOTHETICAL CYTOSOLIC PROTEIN"/>
    <property type="match status" value="1"/>
</dbReference>
<dbReference type="CDD" id="cd13225">
    <property type="entry name" value="PH-like_bacteria"/>
    <property type="match status" value="1"/>
</dbReference>
<evidence type="ECO:0000313" key="2">
    <source>
        <dbReference type="Proteomes" id="UP000537181"/>
    </source>
</evidence>
<reference evidence="1 2" key="1">
    <citation type="submission" date="2019-12" db="EMBL/GenBank/DDBJ databases">
        <authorList>
            <consortium name="NARMS: The National Antimicrobial Resistance Monitoring System"/>
        </authorList>
    </citation>
    <scope>NUCLEOTIDE SEQUENCE [LARGE SCALE GENOMIC DNA]</scope>
    <source>
        <strain evidence="1 2">CVM N19EC0596</strain>
    </source>
</reference>
<dbReference type="RefSeq" id="WP_001514801.1">
    <property type="nucleotide sequence ID" value="NZ_AP023208.1"/>
</dbReference>
<proteinExistence type="predicted"/>
<comment type="caution">
    <text evidence="1">The sequence shown here is derived from an EMBL/GenBank/DDBJ whole genome shotgun (WGS) entry which is preliminary data.</text>
</comment>
<evidence type="ECO:0000313" key="1">
    <source>
        <dbReference type="EMBL" id="EFH6168628.1"/>
    </source>
</evidence>
<protein>
    <submittedName>
        <fullName evidence="1">PH domain-containing protein</fullName>
    </submittedName>
</protein>
<dbReference type="Proteomes" id="UP000537181">
    <property type="component" value="Unassembled WGS sequence"/>
</dbReference>
<organism evidence="1 2">
    <name type="scientific">Escherichia coli</name>
    <dbReference type="NCBI Taxonomy" id="562"/>
    <lineage>
        <taxon>Bacteria</taxon>
        <taxon>Pseudomonadati</taxon>
        <taxon>Pseudomonadota</taxon>
        <taxon>Gammaproteobacteria</taxon>
        <taxon>Enterobacterales</taxon>
        <taxon>Enterobacteriaceae</taxon>
        <taxon>Escherichia</taxon>
    </lineage>
</organism>
<dbReference type="Gene3D" id="2.30.29.50">
    <property type="entry name" value="Bacterial Pleckstrin homology domain"/>
    <property type="match status" value="1"/>
</dbReference>
<name>A0A2Y0CSK3_ECOLX</name>
<dbReference type="InterPro" id="IPR037063">
    <property type="entry name" value="PHb_sf"/>
</dbReference>
<dbReference type="EMBL" id="AASWKX010000103">
    <property type="protein sequence ID" value="EFH6168628.1"/>
    <property type="molecule type" value="Genomic_DNA"/>
</dbReference>
<accession>A0A2Y0CSK3</accession>
<dbReference type="InterPro" id="IPR012544">
    <property type="entry name" value="PHb"/>
</dbReference>
<dbReference type="AlphaFoldDB" id="A0A2Y0CSK3"/>
<sequence length="125" mass="13720">MGLLHAIIGNAGEINASDAQQELGAVLGEGENVELAYKLIRDQIILTNRRLIFIDKQGVTGKKVEYRSIPYKSVTNFSIETAGHLDLDAEMKIWISGIAEPIKKQFSKGANIYKLQAHLAQKIAG</sequence>
<gene>
    <name evidence="1" type="ORF">GAJ12_26985</name>
</gene>